<comment type="caution">
    <text evidence="1">The sequence shown here is derived from an EMBL/GenBank/DDBJ whole genome shotgun (WGS) entry which is preliminary data.</text>
</comment>
<dbReference type="EMBL" id="CM055097">
    <property type="protein sequence ID" value="KAJ7552877.1"/>
    <property type="molecule type" value="Genomic_DNA"/>
</dbReference>
<protein>
    <submittedName>
        <fullName evidence="1">Uncharacterized protein</fullName>
    </submittedName>
</protein>
<reference evidence="2" key="1">
    <citation type="journal article" date="2024" name="Proc. Natl. Acad. Sci. U.S.A.">
        <title>Extraordinary preservation of gene collinearity over three hundred million years revealed in homosporous lycophytes.</title>
        <authorList>
            <person name="Li C."/>
            <person name="Wickell D."/>
            <person name="Kuo L.Y."/>
            <person name="Chen X."/>
            <person name="Nie B."/>
            <person name="Liao X."/>
            <person name="Peng D."/>
            <person name="Ji J."/>
            <person name="Jenkins J."/>
            <person name="Williams M."/>
            <person name="Shu S."/>
            <person name="Plott C."/>
            <person name="Barry K."/>
            <person name="Rajasekar S."/>
            <person name="Grimwood J."/>
            <person name="Han X."/>
            <person name="Sun S."/>
            <person name="Hou Z."/>
            <person name="He W."/>
            <person name="Dai G."/>
            <person name="Sun C."/>
            <person name="Schmutz J."/>
            <person name="Leebens-Mack J.H."/>
            <person name="Li F.W."/>
            <person name="Wang L."/>
        </authorList>
    </citation>
    <scope>NUCLEOTIDE SEQUENCE [LARGE SCALE GENOMIC DNA]</scope>
    <source>
        <strain evidence="2">cv. PW_Plant_1</strain>
    </source>
</reference>
<name>A0ACC2DFJ8_DIPCM</name>
<organism evidence="1 2">
    <name type="scientific">Diphasiastrum complanatum</name>
    <name type="common">Issler's clubmoss</name>
    <name type="synonym">Lycopodium complanatum</name>
    <dbReference type="NCBI Taxonomy" id="34168"/>
    <lineage>
        <taxon>Eukaryota</taxon>
        <taxon>Viridiplantae</taxon>
        <taxon>Streptophyta</taxon>
        <taxon>Embryophyta</taxon>
        <taxon>Tracheophyta</taxon>
        <taxon>Lycopodiopsida</taxon>
        <taxon>Lycopodiales</taxon>
        <taxon>Lycopodiaceae</taxon>
        <taxon>Lycopodioideae</taxon>
        <taxon>Diphasiastrum</taxon>
    </lineage>
</organism>
<sequence>MAKKRKSESPRLDEMDRNMYATFCTAANSISQLYTQAQQQEKIAFQAGERHCAEKLYHWLLRSQQPGSKISVDELSNYLQNELNASSGDGVYLSISPQLHQSSAVASQQQHHTLLSGFRC</sequence>
<gene>
    <name evidence="1" type="ORF">O6H91_06G073900</name>
</gene>
<keyword evidence="2" id="KW-1185">Reference proteome</keyword>
<accession>A0ACC2DFJ8</accession>
<evidence type="ECO:0000313" key="2">
    <source>
        <dbReference type="Proteomes" id="UP001162992"/>
    </source>
</evidence>
<evidence type="ECO:0000313" key="1">
    <source>
        <dbReference type="EMBL" id="KAJ7552877.1"/>
    </source>
</evidence>
<dbReference type="Proteomes" id="UP001162992">
    <property type="component" value="Chromosome 6"/>
</dbReference>
<proteinExistence type="predicted"/>